<keyword evidence="1" id="KW-0472">Membrane</keyword>
<name>A0A0D8Y3I6_DICVI</name>
<organism evidence="2 3">
    <name type="scientific">Dictyocaulus viviparus</name>
    <name type="common">Bovine lungworm</name>
    <dbReference type="NCBI Taxonomy" id="29172"/>
    <lineage>
        <taxon>Eukaryota</taxon>
        <taxon>Metazoa</taxon>
        <taxon>Ecdysozoa</taxon>
        <taxon>Nematoda</taxon>
        <taxon>Chromadorea</taxon>
        <taxon>Rhabditida</taxon>
        <taxon>Rhabditina</taxon>
        <taxon>Rhabditomorpha</taxon>
        <taxon>Strongyloidea</taxon>
        <taxon>Metastrongylidae</taxon>
        <taxon>Dictyocaulus</taxon>
    </lineage>
</organism>
<gene>
    <name evidence="2" type="ORF">DICVIV_02442</name>
</gene>
<keyword evidence="1" id="KW-1133">Transmembrane helix</keyword>
<dbReference type="OrthoDB" id="5791810at2759"/>
<protein>
    <submittedName>
        <fullName evidence="2">Uncharacterized protein</fullName>
    </submittedName>
</protein>
<dbReference type="EMBL" id="KN716184">
    <property type="protein sequence ID" value="KJH51428.1"/>
    <property type="molecule type" value="Genomic_DNA"/>
</dbReference>
<evidence type="ECO:0000256" key="1">
    <source>
        <dbReference type="SAM" id="Phobius"/>
    </source>
</evidence>
<dbReference type="AlphaFoldDB" id="A0A0D8Y3I6"/>
<sequence>MGDSLDERITEIERILGIDEHSTYLIYWNIFVLCSNTVYICCIFNEIKVRATDFDVASLLEKMRALGLERVMKIPLYKFKKLKSVSTMPETRSLSERLLTIEFCESLIRQRAELLKEFEERLQVVLKTDKVSIAAEQEEQLDILQSDILKSLDDWKQ</sequence>
<reference evidence="2 3" key="1">
    <citation type="submission" date="2013-11" db="EMBL/GenBank/DDBJ databases">
        <title>Draft genome of the bovine lungworm Dictyocaulus viviparus.</title>
        <authorList>
            <person name="Mitreva M."/>
        </authorList>
    </citation>
    <scope>NUCLEOTIDE SEQUENCE [LARGE SCALE GENOMIC DNA]</scope>
    <source>
        <strain evidence="2 3">HannoverDv2000</strain>
    </source>
</reference>
<dbReference type="STRING" id="29172.A0A0D8Y3I6"/>
<evidence type="ECO:0000313" key="2">
    <source>
        <dbReference type="EMBL" id="KJH51428.1"/>
    </source>
</evidence>
<feature type="transmembrane region" description="Helical" evidence="1">
    <location>
        <begin position="25"/>
        <end position="44"/>
    </location>
</feature>
<keyword evidence="1" id="KW-0812">Transmembrane</keyword>
<accession>A0A0D8Y3I6</accession>
<proteinExistence type="predicted"/>
<keyword evidence="3" id="KW-1185">Reference proteome</keyword>
<evidence type="ECO:0000313" key="3">
    <source>
        <dbReference type="Proteomes" id="UP000053766"/>
    </source>
</evidence>
<reference evidence="3" key="2">
    <citation type="journal article" date="2016" name="Sci. Rep.">
        <title>Dictyocaulus viviparus genome, variome and transcriptome elucidate lungworm biology and support future intervention.</title>
        <authorList>
            <person name="McNulty S.N."/>
            <person name="Strube C."/>
            <person name="Rosa B.A."/>
            <person name="Martin J.C."/>
            <person name="Tyagi R."/>
            <person name="Choi Y.J."/>
            <person name="Wang Q."/>
            <person name="Hallsworth Pepin K."/>
            <person name="Zhang X."/>
            <person name="Ozersky P."/>
            <person name="Wilson R.K."/>
            <person name="Sternberg P.W."/>
            <person name="Gasser R.B."/>
            <person name="Mitreva M."/>
        </authorList>
    </citation>
    <scope>NUCLEOTIDE SEQUENCE [LARGE SCALE GENOMIC DNA]</scope>
    <source>
        <strain evidence="3">HannoverDv2000</strain>
    </source>
</reference>
<dbReference type="Proteomes" id="UP000053766">
    <property type="component" value="Unassembled WGS sequence"/>
</dbReference>